<sequence length="189" mass="21009">MDVIILNGASSSGKSSIAKQLQALLDENYLHIGIDTFIAMMPQRCNALTQPDQTADGFYWKTEQIKGKQTLRIKSGDYGRQINRAYHSCVKHLINSGLKVIVDDVMNGQKEQQAWLAALGDSSRLFVGVLCEESELLRRENARSDRINGSALEQANRVHEGVNYDLTVSTSSLSAIDCAKQIIWHITNN</sequence>
<organism evidence="1 2">
    <name type="scientific">Celerinatantimonas yamalensis</name>
    <dbReference type="NCBI Taxonomy" id="559956"/>
    <lineage>
        <taxon>Bacteria</taxon>
        <taxon>Pseudomonadati</taxon>
        <taxon>Pseudomonadota</taxon>
        <taxon>Gammaproteobacteria</taxon>
        <taxon>Celerinatantimonadaceae</taxon>
        <taxon>Celerinatantimonas</taxon>
    </lineage>
</organism>
<dbReference type="SUPFAM" id="SSF52540">
    <property type="entry name" value="P-loop containing nucleoside triphosphate hydrolases"/>
    <property type="match status" value="1"/>
</dbReference>
<dbReference type="Pfam" id="PF07931">
    <property type="entry name" value="CPT"/>
    <property type="match status" value="1"/>
</dbReference>
<proteinExistence type="predicted"/>
<dbReference type="EMBL" id="JBEQCT010000001">
    <property type="protein sequence ID" value="MFM2484287.1"/>
    <property type="molecule type" value="Genomic_DNA"/>
</dbReference>
<accession>A0ABW9G493</accession>
<name>A0ABW9G493_9GAMM</name>
<evidence type="ECO:0000313" key="2">
    <source>
        <dbReference type="Proteomes" id="UP001629953"/>
    </source>
</evidence>
<dbReference type="InterPro" id="IPR012853">
    <property type="entry name" value="CPT"/>
</dbReference>
<dbReference type="InterPro" id="IPR027417">
    <property type="entry name" value="P-loop_NTPase"/>
</dbReference>
<dbReference type="RefSeq" id="WP_408622421.1">
    <property type="nucleotide sequence ID" value="NZ_JBEQCT010000001.1"/>
</dbReference>
<dbReference type="PIRSF" id="PIRSF007531">
    <property type="entry name" value="CPT"/>
    <property type="match status" value="1"/>
</dbReference>
<gene>
    <name evidence="1" type="ORF">ABUE30_04265</name>
</gene>
<protein>
    <submittedName>
        <fullName evidence="1">AAA family ATPase</fullName>
    </submittedName>
</protein>
<comment type="caution">
    <text evidence="1">The sequence shown here is derived from an EMBL/GenBank/DDBJ whole genome shotgun (WGS) entry which is preliminary data.</text>
</comment>
<keyword evidence="2" id="KW-1185">Reference proteome</keyword>
<dbReference type="Proteomes" id="UP001629953">
    <property type="component" value="Unassembled WGS sequence"/>
</dbReference>
<reference evidence="1 2" key="1">
    <citation type="journal article" date="2013" name="Int. J. Syst. Evol. Microbiol.">
        <title>Celerinatantimonas yamalensis sp. nov., a cold-adapted diazotrophic bacterium from a cold permafrost brine.</title>
        <authorList>
            <person name="Shcherbakova V."/>
            <person name="Chuvilskaya N."/>
            <person name="Rivkina E."/>
            <person name="Demidov N."/>
            <person name="Uchaeva V."/>
            <person name="Suetin S."/>
            <person name="Suzina N."/>
            <person name="Gilichinsky D."/>
        </authorList>
    </citation>
    <scope>NUCLEOTIDE SEQUENCE [LARGE SCALE GENOMIC DNA]</scope>
    <source>
        <strain evidence="1 2">C7</strain>
    </source>
</reference>
<dbReference type="Gene3D" id="3.40.50.300">
    <property type="entry name" value="P-loop containing nucleotide triphosphate hydrolases"/>
    <property type="match status" value="1"/>
</dbReference>
<evidence type="ECO:0000313" key="1">
    <source>
        <dbReference type="EMBL" id="MFM2484287.1"/>
    </source>
</evidence>